<reference evidence="1 2" key="1">
    <citation type="journal article" date="2019" name="Commun. Biol.">
        <title>The bagworm genome reveals a unique fibroin gene that provides high tensile strength.</title>
        <authorList>
            <person name="Kono N."/>
            <person name="Nakamura H."/>
            <person name="Ohtoshi R."/>
            <person name="Tomita M."/>
            <person name="Numata K."/>
            <person name="Arakawa K."/>
        </authorList>
    </citation>
    <scope>NUCLEOTIDE SEQUENCE [LARGE SCALE GENOMIC DNA]</scope>
</reference>
<keyword evidence="2" id="KW-1185">Reference proteome</keyword>
<name>A0A4C1Y1S3_EUMVA</name>
<comment type="caution">
    <text evidence="1">The sequence shown here is derived from an EMBL/GenBank/DDBJ whole genome shotgun (WGS) entry which is preliminary data.</text>
</comment>
<gene>
    <name evidence="1" type="ORF">EVAR_89360_1</name>
</gene>
<accession>A0A4C1Y1S3</accession>
<protein>
    <submittedName>
        <fullName evidence="1">Uncharacterized protein</fullName>
    </submittedName>
</protein>
<evidence type="ECO:0000313" key="2">
    <source>
        <dbReference type="Proteomes" id="UP000299102"/>
    </source>
</evidence>
<proteinExistence type="predicted"/>
<sequence length="174" mass="19977">MRDCRPFAHFVKDPDLCYERAGRRAEESTISGLGLVSRPRLYWPPRMDRVGLDENAKCENISLATEAPPVIYSVSCQFAFRPINAHLRNDISNPCPPADISLPHCSCERDRLRHNAANSYQCMFATDHGCAKWISGRPCGALLYRTYTSAVLRLSLRYFYVDVVRYFNQKRLLQ</sequence>
<organism evidence="1 2">
    <name type="scientific">Eumeta variegata</name>
    <name type="common">Bagworm moth</name>
    <name type="synonym">Eumeta japonica</name>
    <dbReference type="NCBI Taxonomy" id="151549"/>
    <lineage>
        <taxon>Eukaryota</taxon>
        <taxon>Metazoa</taxon>
        <taxon>Ecdysozoa</taxon>
        <taxon>Arthropoda</taxon>
        <taxon>Hexapoda</taxon>
        <taxon>Insecta</taxon>
        <taxon>Pterygota</taxon>
        <taxon>Neoptera</taxon>
        <taxon>Endopterygota</taxon>
        <taxon>Lepidoptera</taxon>
        <taxon>Glossata</taxon>
        <taxon>Ditrysia</taxon>
        <taxon>Tineoidea</taxon>
        <taxon>Psychidae</taxon>
        <taxon>Oiketicinae</taxon>
        <taxon>Eumeta</taxon>
    </lineage>
</organism>
<dbReference type="Proteomes" id="UP000299102">
    <property type="component" value="Unassembled WGS sequence"/>
</dbReference>
<dbReference type="AlphaFoldDB" id="A0A4C1Y1S3"/>
<dbReference type="EMBL" id="BGZK01001054">
    <property type="protein sequence ID" value="GBP69856.1"/>
    <property type="molecule type" value="Genomic_DNA"/>
</dbReference>
<evidence type="ECO:0000313" key="1">
    <source>
        <dbReference type="EMBL" id="GBP69856.1"/>
    </source>
</evidence>